<evidence type="ECO:0000256" key="1">
    <source>
        <dbReference type="SAM" id="MobiDB-lite"/>
    </source>
</evidence>
<dbReference type="AlphaFoldDB" id="M7Z8X2"/>
<feature type="region of interest" description="Disordered" evidence="1">
    <location>
        <begin position="209"/>
        <end position="229"/>
    </location>
</feature>
<feature type="compositionally biased region" description="Basic and acidic residues" evidence="1">
    <location>
        <begin position="209"/>
        <end position="220"/>
    </location>
</feature>
<reference evidence="2" key="1">
    <citation type="journal article" date="2013" name="Nature">
        <title>Draft genome of the wheat A-genome progenitor Triticum urartu.</title>
        <authorList>
            <person name="Ling H.Q."/>
            <person name="Zhao S."/>
            <person name="Liu D."/>
            <person name="Wang J."/>
            <person name="Sun H."/>
            <person name="Zhang C."/>
            <person name="Fan H."/>
            <person name="Li D."/>
            <person name="Dong L."/>
            <person name="Tao Y."/>
            <person name="Gao C."/>
            <person name="Wu H."/>
            <person name="Li Y."/>
            <person name="Cui Y."/>
            <person name="Guo X."/>
            <person name="Zheng S."/>
            <person name="Wang B."/>
            <person name="Yu K."/>
            <person name="Liang Q."/>
            <person name="Yang W."/>
            <person name="Lou X."/>
            <person name="Chen J."/>
            <person name="Feng M."/>
            <person name="Jian J."/>
            <person name="Zhang X."/>
            <person name="Luo G."/>
            <person name="Jiang Y."/>
            <person name="Liu J."/>
            <person name="Wang Z."/>
            <person name="Sha Y."/>
            <person name="Zhang B."/>
            <person name="Wu H."/>
            <person name="Tang D."/>
            <person name="Shen Q."/>
            <person name="Xue P."/>
            <person name="Zou S."/>
            <person name="Wang X."/>
            <person name="Liu X."/>
            <person name="Wang F."/>
            <person name="Yang Y."/>
            <person name="An X."/>
            <person name="Dong Z."/>
            <person name="Zhang K."/>
            <person name="Zhang X."/>
            <person name="Luo M.C."/>
            <person name="Dvorak J."/>
            <person name="Tong Y."/>
            <person name="Wang J."/>
            <person name="Yang H."/>
            <person name="Li Z."/>
            <person name="Wang D."/>
            <person name="Zhang A."/>
            <person name="Wang J."/>
        </authorList>
    </citation>
    <scope>NUCLEOTIDE SEQUENCE</scope>
</reference>
<sequence>MKASQPSPVTVEVAHAQYPQADLVADHVAPAIAQGTNAPARKWQGQNCRFGGQPRQKGMCTRPHHRCARPPAEKAVAGEECSRAAKGLDCSEGDKKAAAAAGSEVEETPAKKMWRLPLEEIEWILAQSNEPVCAEFRALKRANPSLLPSPEEKDESTVLLYACARDCYEDEEKFSRFQAWVRSEYNSKGFVEVDYDYFGERAEATRLSEEAREEVFRDTDLSSDSEDGDELKLLKTTSWV</sequence>
<name>M7Z8X2_TRIUA</name>
<dbReference type="eggNOG" id="ENOG502T889">
    <property type="taxonomic scope" value="Eukaryota"/>
</dbReference>
<dbReference type="EMBL" id="KD118012">
    <property type="protein sequence ID" value="EMS59663.1"/>
    <property type="molecule type" value="Genomic_DNA"/>
</dbReference>
<evidence type="ECO:0000313" key="2">
    <source>
        <dbReference type="EMBL" id="EMS59663.1"/>
    </source>
</evidence>
<dbReference type="PANTHER" id="PTHR35166:SF15">
    <property type="entry name" value="OS05G0193700 PROTEIN"/>
    <property type="match status" value="1"/>
</dbReference>
<dbReference type="OMA" id="ARRASCK"/>
<protein>
    <submittedName>
        <fullName evidence="2">Uncharacterized protein</fullName>
    </submittedName>
</protein>
<proteinExistence type="predicted"/>
<dbReference type="PANTHER" id="PTHR35166">
    <property type="entry name" value="OS05G0193700 PROTEIN-RELATED"/>
    <property type="match status" value="1"/>
</dbReference>
<accession>M7Z8X2</accession>
<organism evidence="2">
    <name type="scientific">Triticum urartu</name>
    <name type="common">Red wild einkorn</name>
    <name type="synonym">Crithodium urartu</name>
    <dbReference type="NCBI Taxonomy" id="4572"/>
    <lineage>
        <taxon>Eukaryota</taxon>
        <taxon>Viridiplantae</taxon>
        <taxon>Streptophyta</taxon>
        <taxon>Embryophyta</taxon>
        <taxon>Tracheophyta</taxon>
        <taxon>Spermatophyta</taxon>
        <taxon>Magnoliopsida</taxon>
        <taxon>Liliopsida</taxon>
        <taxon>Poales</taxon>
        <taxon>Poaceae</taxon>
        <taxon>BOP clade</taxon>
        <taxon>Pooideae</taxon>
        <taxon>Triticodae</taxon>
        <taxon>Triticeae</taxon>
        <taxon>Triticinae</taxon>
        <taxon>Triticum</taxon>
    </lineage>
</organism>
<gene>
    <name evidence="2" type="ORF">TRIUR3_19955</name>
</gene>